<sequence length="76" mass="9409">VYYARKHRLLFYFFFFLFFLLPFSLKTEYYNMSFQIFYEDGHGNAVDEYGRPEPMDYIIDEERYALETISSHTQYL</sequence>
<reference evidence="2" key="1">
    <citation type="journal article" date="2016" name="Proc. Natl. Acad. Sci. U.S.A.">
        <title>Lipid metabolic changes in an early divergent fungus govern the establishment of a mutualistic symbiosis with endobacteria.</title>
        <authorList>
            <person name="Lastovetsky O.A."/>
            <person name="Gaspar M.L."/>
            <person name="Mondo S.J."/>
            <person name="LaButti K.M."/>
            <person name="Sandor L."/>
            <person name="Grigoriev I.V."/>
            <person name="Henry S.A."/>
            <person name="Pawlowska T.E."/>
        </authorList>
    </citation>
    <scope>NUCLEOTIDE SEQUENCE [LARGE SCALE GENOMIC DNA]</scope>
    <source>
        <strain evidence="2">ATCC 52814</strain>
    </source>
</reference>
<keyword evidence="1" id="KW-0812">Transmembrane</keyword>
<accession>A0A1X0RFC2</accession>
<dbReference type="EMBL" id="KV921862">
    <property type="protein sequence ID" value="ORE10745.1"/>
    <property type="molecule type" value="Genomic_DNA"/>
</dbReference>
<keyword evidence="1" id="KW-0472">Membrane</keyword>
<name>A0A1X0RFC2_RHIZD</name>
<dbReference type="AlphaFoldDB" id="A0A1X0RFC2"/>
<dbReference type="Proteomes" id="UP000242414">
    <property type="component" value="Unassembled WGS sequence"/>
</dbReference>
<evidence type="ECO:0000256" key="1">
    <source>
        <dbReference type="SAM" id="Phobius"/>
    </source>
</evidence>
<feature type="non-terminal residue" evidence="2">
    <location>
        <position position="76"/>
    </location>
</feature>
<feature type="transmembrane region" description="Helical" evidence="1">
    <location>
        <begin position="9"/>
        <end position="25"/>
    </location>
</feature>
<dbReference type="OrthoDB" id="2211252at2759"/>
<gene>
    <name evidence="2" type="ORF">BCV72DRAFT_311156</name>
</gene>
<keyword evidence="1" id="KW-1133">Transmembrane helix</keyword>
<dbReference type="VEuPathDB" id="FungiDB:BCV72DRAFT_311156"/>
<feature type="non-terminal residue" evidence="2">
    <location>
        <position position="1"/>
    </location>
</feature>
<proteinExistence type="predicted"/>
<evidence type="ECO:0000313" key="2">
    <source>
        <dbReference type="EMBL" id="ORE10745.1"/>
    </source>
</evidence>
<organism evidence="2">
    <name type="scientific">Rhizopus microsporus var. microsporus</name>
    <dbReference type="NCBI Taxonomy" id="86635"/>
    <lineage>
        <taxon>Eukaryota</taxon>
        <taxon>Fungi</taxon>
        <taxon>Fungi incertae sedis</taxon>
        <taxon>Mucoromycota</taxon>
        <taxon>Mucoromycotina</taxon>
        <taxon>Mucoromycetes</taxon>
        <taxon>Mucorales</taxon>
        <taxon>Mucorineae</taxon>
        <taxon>Rhizopodaceae</taxon>
        <taxon>Rhizopus</taxon>
    </lineage>
</organism>
<protein>
    <submittedName>
        <fullName evidence="2">Uncharacterized protein</fullName>
    </submittedName>
</protein>